<dbReference type="Gene3D" id="3.30.559.10">
    <property type="entry name" value="Chloramphenicol acetyltransferase-like domain"/>
    <property type="match status" value="1"/>
</dbReference>
<evidence type="ECO:0000256" key="1">
    <source>
        <dbReference type="ARBA" id="ARBA00005232"/>
    </source>
</evidence>
<dbReference type="OrthoDB" id="240216at2759"/>
<dbReference type="PANTHER" id="PTHR22589:SF16">
    <property type="entry name" value="CARNITINE O-PALMITOYLTRANSFERASE 2, MITOCHONDRIAL"/>
    <property type="match status" value="1"/>
</dbReference>
<keyword evidence="8" id="KW-1185">Reference proteome</keyword>
<dbReference type="GO" id="GO:0004095">
    <property type="term" value="F:carnitine O-palmitoyltransferase activity"/>
    <property type="evidence" value="ECO:0007669"/>
    <property type="project" value="TreeGrafter"/>
</dbReference>
<dbReference type="Gene3D" id="3.30.559.70">
    <property type="entry name" value="Choline/Carnitine o-acyltransferase, domain 2"/>
    <property type="match status" value="1"/>
</dbReference>
<evidence type="ECO:0000256" key="5">
    <source>
        <dbReference type="RuleBase" id="RU003801"/>
    </source>
</evidence>
<dbReference type="InterPro" id="IPR039551">
    <property type="entry name" value="Cho/carn_acyl_trans"/>
</dbReference>
<dbReference type="OMA" id="NRWWDKS"/>
<organism evidence="7 8">
    <name type="scientific">Diacronema lutheri</name>
    <name type="common">Unicellular marine alga</name>
    <name type="synonym">Monochrysis lutheri</name>
    <dbReference type="NCBI Taxonomy" id="2081491"/>
    <lineage>
        <taxon>Eukaryota</taxon>
        <taxon>Haptista</taxon>
        <taxon>Haptophyta</taxon>
        <taxon>Pavlovophyceae</taxon>
        <taxon>Pavlovales</taxon>
        <taxon>Pavlovaceae</taxon>
        <taxon>Diacronema</taxon>
    </lineage>
</organism>
<keyword evidence="2 5" id="KW-0808">Transferase</keyword>
<dbReference type="PROSITE" id="PS00440">
    <property type="entry name" value="ACYLTRANSF_C_2"/>
    <property type="match status" value="1"/>
</dbReference>
<evidence type="ECO:0000313" key="7">
    <source>
        <dbReference type="EMBL" id="KAG8460394.1"/>
    </source>
</evidence>
<comment type="similarity">
    <text evidence="1 5">Belongs to the carnitine/choline acetyltransferase family.</text>
</comment>
<dbReference type="InterPro" id="IPR023213">
    <property type="entry name" value="CAT-like_dom_sf"/>
</dbReference>
<evidence type="ECO:0000256" key="4">
    <source>
        <dbReference type="PIRSR" id="PIRSR600542-1"/>
    </source>
</evidence>
<proteinExistence type="inferred from homology"/>
<dbReference type="InterPro" id="IPR042231">
    <property type="entry name" value="Cho/carn_acyl_trans_2"/>
</dbReference>
<accession>A0A8J5XAC0</accession>
<protein>
    <recommendedName>
        <fullName evidence="6">Choline/carnitine acyltransferase domain-containing protein</fullName>
    </recommendedName>
</protein>
<dbReference type="AlphaFoldDB" id="A0A8J5XAC0"/>
<dbReference type="EMBL" id="JAGTXO010000033">
    <property type="protein sequence ID" value="KAG8460394.1"/>
    <property type="molecule type" value="Genomic_DNA"/>
</dbReference>
<feature type="active site" description="Proton acceptor" evidence="4">
    <location>
        <position position="379"/>
    </location>
</feature>
<dbReference type="PANTHER" id="PTHR22589">
    <property type="entry name" value="CARNITINE O-ACYLTRANSFERASE"/>
    <property type="match status" value="1"/>
</dbReference>
<keyword evidence="3 5" id="KW-0012">Acyltransferase</keyword>
<dbReference type="GO" id="GO:0006635">
    <property type="term" value="P:fatty acid beta-oxidation"/>
    <property type="evidence" value="ECO:0007669"/>
    <property type="project" value="TreeGrafter"/>
</dbReference>
<reference evidence="7" key="1">
    <citation type="submission" date="2021-05" db="EMBL/GenBank/DDBJ databases">
        <title>The genome of the haptophyte Pavlova lutheri (Diacronema luteri, Pavlovales) - a model for lipid biosynthesis in eukaryotic algae.</title>
        <authorList>
            <person name="Hulatt C.J."/>
            <person name="Posewitz M.C."/>
        </authorList>
    </citation>
    <scope>NUCLEOTIDE SEQUENCE</scope>
    <source>
        <strain evidence="7">NIVA-4/92</strain>
    </source>
</reference>
<evidence type="ECO:0000256" key="2">
    <source>
        <dbReference type="ARBA" id="ARBA00022679"/>
    </source>
</evidence>
<name>A0A8J5XAC0_DIALT</name>
<feature type="domain" description="Choline/carnitine acyltransferase" evidence="6">
    <location>
        <begin position="47"/>
        <end position="642"/>
    </location>
</feature>
<gene>
    <name evidence="7" type="ORF">KFE25_011885</name>
</gene>
<dbReference type="Pfam" id="PF00755">
    <property type="entry name" value="Carn_acyltransf"/>
    <property type="match status" value="1"/>
</dbReference>
<evidence type="ECO:0000259" key="6">
    <source>
        <dbReference type="Pfam" id="PF00755"/>
    </source>
</evidence>
<dbReference type="GO" id="GO:0005739">
    <property type="term" value="C:mitochondrion"/>
    <property type="evidence" value="ECO:0007669"/>
    <property type="project" value="TreeGrafter"/>
</dbReference>
<comment type="caution">
    <text evidence="7">The sequence shown here is derived from an EMBL/GenBank/DDBJ whole genome shotgun (WGS) entry which is preliminary data.</text>
</comment>
<sequence length="669" mass="72150">MFRLRAPAASGRSAARRWLSGGFPPAHGYVQRTSVPTYHFQDSLPRLPIPRLAETIERYLYFARPLVPQAQLDATRELLARFGASEGPALQAELVRRDKATYSSYICAPWFDMYLKDRRPLPLNSNPHLAFVDDDSAERSGQAERGARLIDASVAFYRTLRDLELEPDVFHTKPRLTESVWWQAFVALLPRTVSFYGAAAFGAYPLDMSQYANLFESTRVPMPGRDELRKAPERLGGSLKRSIVVQRGARFFDVVVVGDDGRSVGTAAIELALRQILESDCRASRTDGAAAGLGLLTSLPRDEWAVARAALEASGGEAAASLRTIDEALFAVALDEAAPSALVDVNNVFLHGDGSNRWFDKSFQLVVTANGKAAVSFEHSWGDGVAVLRYFNAVWAYARRLPTLKPPRRLAPAPTRELSFGAALPAGVRAALDSARKRLRAHIGAMHVEVVESGVIGSAWAKHNGLSPDGLMQMALQLAYHRLHGTTASTYESASTAAFKHGRTETIRAATPESVALAAAFADPHAGAAVRASALRKAVATHARVTRDCLMGKGVDRHIFALRALGTELHGAPPAALSDATYDTFSTIILSTSTLASEALADGGFGPVNARCYAAGYGIRADGCRYVLRSERADVPTFARCILDAQRDMREAIEAAGAGGTHRARAGGG</sequence>
<dbReference type="PROSITE" id="PS00439">
    <property type="entry name" value="ACYLTRANSF_C_1"/>
    <property type="match status" value="1"/>
</dbReference>
<dbReference type="SUPFAM" id="SSF52777">
    <property type="entry name" value="CoA-dependent acyltransferases"/>
    <property type="match status" value="2"/>
</dbReference>
<dbReference type="Proteomes" id="UP000751190">
    <property type="component" value="Unassembled WGS sequence"/>
</dbReference>
<dbReference type="InterPro" id="IPR000542">
    <property type="entry name" value="Carn_acyl_trans"/>
</dbReference>
<evidence type="ECO:0000313" key="8">
    <source>
        <dbReference type="Proteomes" id="UP000751190"/>
    </source>
</evidence>
<evidence type="ECO:0000256" key="3">
    <source>
        <dbReference type="ARBA" id="ARBA00023315"/>
    </source>
</evidence>